<evidence type="ECO:0000256" key="7">
    <source>
        <dbReference type="RuleBase" id="RU363032"/>
    </source>
</evidence>
<sequence>MTHLPKYIGTRLGQGIAVVFGAITVGYVLINVVGDPVAAMSTRQLTAEQQAALTQQYGLDQPLVPRFLHYLAGVARGDLGQSYVSEDSAAGLVLNALPKTGVLVAVALAAALLVAIPLAVLGVLRQGSLLDRLLERFVILTQGIPDFWLSLILVLVFAVQLSLLPSIDDGSPAAVVLPAAALALPLIATIMRIYRAELAQVLVPDFVAAMRLRGLGTAQIVWRHAVPNALAPLATFLALQLGWLMGGTLAVETIFGWQGIGALAVTATNQQNLPVLEALIIMMAVTFVLINLAADLAVYALDPRVRAAR</sequence>
<dbReference type="AlphaFoldDB" id="A0A917X5J0"/>
<protein>
    <submittedName>
        <fullName evidence="9">Peptide ABC transporter permease</fullName>
    </submittedName>
</protein>
<dbReference type="RefSeq" id="WP_190255682.1">
    <property type="nucleotide sequence ID" value="NZ_BMPI01000059.1"/>
</dbReference>
<gene>
    <name evidence="9" type="ORF">GCM10007977_084380</name>
</gene>
<keyword evidence="2 7" id="KW-0813">Transport</keyword>
<keyword evidence="3" id="KW-1003">Cell membrane</keyword>
<evidence type="ECO:0000256" key="4">
    <source>
        <dbReference type="ARBA" id="ARBA00022692"/>
    </source>
</evidence>
<keyword evidence="4 7" id="KW-0812">Transmembrane</keyword>
<feature type="transmembrane region" description="Helical" evidence="7">
    <location>
        <begin position="12"/>
        <end position="30"/>
    </location>
</feature>
<accession>A0A917X5J0</accession>
<keyword evidence="6 7" id="KW-0472">Membrane</keyword>
<evidence type="ECO:0000313" key="10">
    <source>
        <dbReference type="Proteomes" id="UP000642070"/>
    </source>
</evidence>
<name>A0A917X5J0_9ACTN</name>
<dbReference type="PROSITE" id="PS50928">
    <property type="entry name" value="ABC_TM1"/>
    <property type="match status" value="1"/>
</dbReference>
<evidence type="ECO:0000256" key="1">
    <source>
        <dbReference type="ARBA" id="ARBA00004651"/>
    </source>
</evidence>
<comment type="similarity">
    <text evidence="7">Belongs to the binding-protein-dependent transport system permease family.</text>
</comment>
<reference evidence="9" key="1">
    <citation type="journal article" date="2014" name="Int. J. Syst. Evol. Microbiol.">
        <title>Complete genome sequence of Corynebacterium casei LMG S-19264T (=DSM 44701T), isolated from a smear-ripened cheese.</title>
        <authorList>
            <consortium name="US DOE Joint Genome Institute (JGI-PGF)"/>
            <person name="Walter F."/>
            <person name="Albersmeier A."/>
            <person name="Kalinowski J."/>
            <person name="Ruckert C."/>
        </authorList>
    </citation>
    <scope>NUCLEOTIDE SEQUENCE</scope>
    <source>
        <strain evidence="9">JCM 19831</strain>
    </source>
</reference>
<evidence type="ECO:0000259" key="8">
    <source>
        <dbReference type="PROSITE" id="PS50928"/>
    </source>
</evidence>
<dbReference type="Proteomes" id="UP000642070">
    <property type="component" value="Unassembled WGS sequence"/>
</dbReference>
<proteinExistence type="inferred from homology"/>
<feature type="transmembrane region" description="Helical" evidence="7">
    <location>
        <begin position="173"/>
        <end position="194"/>
    </location>
</feature>
<feature type="transmembrane region" description="Helical" evidence="7">
    <location>
        <begin position="233"/>
        <end position="258"/>
    </location>
</feature>
<dbReference type="PANTHER" id="PTHR43163:SF6">
    <property type="entry name" value="DIPEPTIDE TRANSPORT SYSTEM PERMEASE PROTEIN DPPB-RELATED"/>
    <property type="match status" value="1"/>
</dbReference>
<feature type="domain" description="ABC transmembrane type-1" evidence="8">
    <location>
        <begin position="97"/>
        <end position="294"/>
    </location>
</feature>
<dbReference type="GO" id="GO:0005886">
    <property type="term" value="C:plasma membrane"/>
    <property type="evidence" value="ECO:0007669"/>
    <property type="project" value="UniProtKB-SubCell"/>
</dbReference>
<dbReference type="Pfam" id="PF00528">
    <property type="entry name" value="BPD_transp_1"/>
    <property type="match status" value="1"/>
</dbReference>
<evidence type="ECO:0000256" key="6">
    <source>
        <dbReference type="ARBA" id="ARBA00023136"/>
    </source>
</evidence>
<dbReference type="EMBL" id="BMPI01000059">
    <property type="protein sequence ID" value="GGM69768.1"/>
    <property type="molecule type" value="Genomic_DNA"/>
</dbReference>
<dbReference type="GO" id="GO:0055085">
    <property type="term" value="P:transmembrane transport"/>
    <property type="evidence" value="ECO:0007669"/>
    <property type="project" value="InterPro"/>
</dbReference>
<keyword evidence="10" id="KW-1185">Reference proteome</keyword>
<keyword evidence="5 7" id="KW-1133">Transmembrane helix</keyword>
<dbReference type="InterPro" id="IPR000515">
    <property type="entry name" value="MetI-like"/>
</dbReference>
<evidence type="ECO:0000313" key="9">
    <source>
        <dbReference type="EMBL" id="GGM69768.1"/>
    </source>
</evidence>
<dbReference type="PANTHER" id="PTHR43163">
    <property type="entry name" value="DIPEPTIDE TRANSPORT SYSTEM PERMEASE PROTEIN DPPB-RELATED"/>
    <property type="match status" value="1"/>
</dbReference>
<feature type="transmembrane region" description="Helical" evidence="7">
    <location>
        <begin position="278"/>
        <end position="301"/>
    </location>
</feature>
<feature type="transmembrane region" description="Helical" evidence="7">
    <location>
        <begin position="145"/>
        <end position="167"/>
    </location>
</feature>
<dbReference type="Gene3D" id="1.10.3720.10">
    <property type="entry name" value="MetI-like"/>
    <property type="match status" value="1"/>
</dbReference>
<reference evidence="9" key="2">
    <citation type="submission" date="2020-09" db="EMBL/GenBank/DDBJ databases">
        <authorList>
            <person name="Sun Q."/>
            <person name="Ohkuma M."/>
        </authorList>
    </citation>
    <scope>NUCLEOTIDE SEQUENCE</scope>
    <source>
        <strain evidence="9">JCM 19831</strain>
    </source>
</reference>
<evidence type="ECO:0000256" key="2">
    <source>
        <dbReference type="ARBA" id="ARBA00022448"/>
    </source>
</evidence>
<evidence type="ECO:0000256" key="5">
    <source>
        <dbReference type="ARBA" id="ARBA00022989"/>
    </source>
</evidence>
<comment type="subcellular location">
    <subcellularLocation>
        <location evidence="1 7">Cell membrane</location>
        <topology evidence="1 7">Multi-pass membrane protein</topology>
    </subcellularLocation>
</comment>
<organism evidence="9 10">
    <name type="scientific">Dactylosporangium sucinum</name>
    <dbReference type="NCBI Taxonomy" id="1424081"/>
    <lineage>
        <taxon>Bacteria</taxon>
        <taxon>Bacillati</taxon>
        <taxon>Actinomycetota</taxon>
        <taxon>Actinomycetes</taxon>
        <taxon>Micromonosporales</taxon>
        <taxon>Micromonosporaceae</taxon>
        <taxon>Dactylosporangium</taxon>
    </lineage>
</organism>
<dbReference type="SUPFAM" id="SSF161098">
    <property type="entry name" value="MetI-like"/>
    <property type="match status" value="1"/>
</dbReference>
<comment type="caution">
    <text evidence="9">The sequence shown here is derived from an EMBL/GenBank/DDBJ whole genome shotgun (WGS) entry which is preliminary data.</text>
</comment>
<evidence type="ECO:0000256" key="3">
    <source>
        <dbReference type="ARBA" id="ARBA00022475"/>
    </source>
</evidence>
<feature type="transmembrane region" description="Helical" evidence="7">
    <location>
        <begin position="102"/>
        <end position="124"/>
    </location>
</feature>
<dbReference type="InterPro" id="IPR035906">
    <property type="entry name" value="MetI-like_sf"/>
</dbReference>
<dbReference type="CDD" id="cd06261">
    <property type="entry name" value="TM_PBP2"/>
    <property type="match status" value="1"/>
</dbReference>